<evidence type="ECO:0000256" key="6">
    <source>
        <dbReference type="ARBA" id="ARBA00022603"/>
    </source>
</evidence>
<evidence type="ECO:0000256" key="1">
    <source>
        <dbReference type="ARBA" id="ARBA00004496"/>
    </source>
</evidence>
<reference evidence="10 11" key="1">
    <citation type="submission" date="2020-08" db="EMBL/GenBank/DDBJ databases">
        <title>Genomic Encyclopedia of Type Strains, Phase IV (KMG-IV): sequencing the most valuable type-strain genomes for metagenomic binning, comparative biology and taxonomic classification.</title>
        <authorList>
            <person name="Goeker M."/>
        </authorList>
    </citation>
    <scope>NUCLEOTIDE SEQUENCE [LARGE SCALE GENOMIC DNA]</scope>
    <source>
        <strain evidence="10 11">DSM 15895</strain>
    </source>
</reference>
<evidence type="ECO:0000256" key="5">
    <source>
        <dbReference type="ARBA" id="ARBA00022490"/>
    </source>
</evidence>
<dbReference type="InterPro" id="IPR029063">
    <property type="entry name" value="SAM-dependent_MTases_sf"/>
</dbReference>
<dbReference type="RefSeq" id="WP_135502463.1">
    <property type="nucleotide sequence ID" value="NZ_JACHHE010000002.1"/>
</dbReference>
<evidence type="ECO:0000256" key="3">
    <source>
        <dbReference type="ARBA" id="ARBA00011890"/>
    </source>
</evidence>
<dbReference type="SUPFAM" id="SSF53335">
    <property type="entry name" value="S-adenosyl-L-methionine-dependent methyltransferases"/>
    <property type="match status" value="1"/>
</dbReference>
<gene>
    <name evidence="10" type="ORF">HNQ44_001176</name>
</gene>
<keyword evidence="11" id="KW-1185">Reference proteome</keyword>
<dbReference type="Proteomes" id="UP000525923">
    <property type="component" value="Unassembled WGS sequence"/>
</dbReference>
<dbReference type="PANTHER" id="PTHR11579">
    <property type="entry name" value="PROTEIN-L-ISOASPARTATE O-METHYLTRANSFERASE"/>
    <property type="match status" value="1"/>
</dbReference>
<name>A0A7W8FUF7_9BACL</name>
<dbReference type="PROSITE" id="PS01279">
    <property type="entry name" value="PCMT"/>
    <property type="match status" value="1"/>
</dbReference>
<dbReference type="EMBL" id="JACHHE010000002">
    <property type="protein sequence ID" value="MBB5179752.1"/>
    <property type="molecule type" value="Genomic_DNA"/>
</dbReference>
<keyword evidence="5" id="KW-0963">Cytoplasm</keyword>
<comment type="similarity">
    <text evidence="2">Belongs to the methyltransferase superfamily. L-isoaspartyl/D-aspartyl protein methyltransferase family.</text>
</comment>
<dbReference type="EC" id="2.1.1.77" evidence="3 9"/>
<dbReference type="PANTHER" id="PTHR11579:SF0">
    <property type="entry name" value="PROTEIN-L-ISOASPARTATE(D-ASPARTATE) O-METHYLTRANSFERASE"/>
    <property type="match status" value="1"/>
</dbReference>
<proteinExistence type="inferred from homology"/>
<dbReference type="GO" id="GO:0032259">
    <property type="term" value="P:methylation"/>
    <property type="evidence" value="ECO:0007669"/>
    <property type="project" value="UniProtKB-KW"/>
</dbReference>
<dbReference type="AlphaFoldDB" id="A0A7W8FUF7"/>
<dbReference type="NCBIfam" id="TIGR00080">
    <property type="entry name" value="pimt"/>
    <property type="match status" value="1"/>
</dbReference>
<evidence type="ECO:0000256" key="2">
    <source>
        <dbReference type="ARBA" id="ARBA00005369"/>
    </source>
</evidence>
<evidence type="ECO:0000256" key="9">
    <source>
        <dbReference type="NCBIfam" id="TIGR00080"/>
    </source>
</evidence>
<dbReference type="Gene3D" id="3.40.50.150">
    <property type="entry name" value="Vaccinia Virus protein VP39"/>
    <property type="match status" value="1"/>
</dbReference>
<dbReference type="Pfam" id="PF01135">
    <property type="entry name" value="PCMT"/>
    <property type="match status" value="1"/>
</dbReference>
<dbReference type="OrthoDB" id="9772751at2"/>
<keyword evidence="8" id="KW-0949">S-adenosyl-L-methionine</keyword>
<dbReference type="FunFam" id="3.40.50.150:FF:000010">
    <property type="entry name" value="Protein-L-isoaspartate O-methyltransferase"/>
    <property type="match status" value="1"/>
</dbReference>
<dbReference type="GO" id="GO:0004719">
    <property type="term" value="F:protein-L-isoaspartate (D-aspartate) O-methyltransferase activity"/>
    <property type="evidence" value="ECO:0007669"/>
    <property type="project" value="UniProtKB-UniRule"/>
</dbReference>
<keyword evidence="6 10" id="KW-0489">Methyltransferase</keyword>
<comment type="caution">
    <text evidence="10">The sequence shown here is derived from an EMBL/GenBank/DDBJ whole genome shotgun (WGS) entry which is preliminary data.</text>
</comment>
<comment type="subcellular location">
    <subcellularLocation>
        <location evidence="1">Cytoplasm</location>
    </subcellularLocation>
</comment>
<evidence type="ECO:0000313" key="10">
    <source>
        <dbReference type="EMBL" id="MBB5179752.1"/>
    </source>
</evidence>
<dbReference type="CDD" id="cd02440">
    <property type="entry name" value="AdoMet_MTases"/>
    <property type="match status" value="1"/>
</dbReference>
<keyword evidence="7 10" id="KW-0808">Transferase</keyword>
<dbReference type="GO" id="GO:0030091">
    <property type="term" value="P:protein repair"/>
    <property type="evidence" value="ECO:0007669"/>
    <property type="project" value="UniProtKB-UniRule"/>
</dbReference>
<dbReference type="NCBIfam" id="NF001453">
    <property type="entry name" value="PRK00312.1"/>
    <property type="match status" value="1"/>
</dbReference>
<evidence type="ECO:0000256" key="7">
    <source>
        <dbReference type="ARBA" id="ARBA00022679"/>
    </source>
</evidence>
<dbReference type="InterPro" id="IPR000682">
    <property type="entry name" value="PCMT"/>
</dbReference>
<evidence type="ECO:0000313" key="11">
    <source>
        <dbReference type="Proteomes" id="UP000525923"/>
    </source>
</evidence>
<organism evidence="10 11">
    <name type="scientific">Planococcus koreensis</name>
    <dbReference type="NCBI Taxonomy" id="112331"/>
    <lineage>
        <taxon>Bacteria</taxon>
        <taxon>Bacillati</taxon>
        <taxon>Bacillota</taxon>
        <taxon>Bacilli</taxon>
        <taxon>Bacillales</taxon>
        <taxon>Caryophanaceae</taxon>
        <taxon>Planococcus</taxon>
    </lineage>
</organism>
<accession>A0A7W8FUF7</accession>
<protein>
    <recommendedName>
        <fullName evidence="4 9">Protein-L-isoaspartate O-methyltransferase</fullName>
        <ecNumber evidence="3 9">2.1.1.77</ecNumber>
    </recommendedName>
</protein>
<sequence>MDSRKKEIIAYFRNLDRSFFMDKHKELAGLDEAIPIGHQQTISQPSLVLEMTLALDLQPTSKVLEIGTGSGFQTALLAKFAASVYTVERIAELHNSAQKRLAEAGFANIHFKLDDGSFGWAEHAPYDRIMVTAAAAIIPQELIEQLKPGGKMLIPVGSSFLQDLQLVEKDEKGKLHKTVIDNVLFVPLKGKYE</sequence>
<evidence type="ECO:0000256" key="4">
    <source>
        <dbReference type="ARBA" id="ARBA00013346"/>
    </source>
</evidence>
<dbReference type="GO" id="GO:0005737">
    <property type="term" value="C:cytoplasm"/>
    <property type="evidence" value="ECO:0007669"/>
    <property type="project" value="UniProtKB-SubCell"/>
</dbReference>
<evidence type="ECO:0000256" key="8">
    <source>
        <dbReference type="ARBA" id="ARBA00022691"/>
    </source>
</evidence>